<keyword evidence="4" id="KW-1185">Reference proteome</keyword>
<evidence type="ECO:0000313" key="3">
    <source>
        <dbReference type="EMBL" id="GAA4496821.1"/>
    </source>
</evidence>
<protein>
    <submittedName>
        <fullName evidence="3">Uncharacterized protein</fullName>
    </submittedName>
</protein>
<evidence type="ECO:0000313" key="4">
    <source>
        <dbReference type="Proteomes" id="UP001501321"/>
    </source>
</evidence>
<gene>
    <name evidence="3" type="ORF">GCM10023095_12470</name>
</gene>
<name>A0ABP8Q622_9GAMM</name>
<comment type="caution">
    <text evidence="3">The sequence shown here is derived from an EMBL/GenBank/DDBJ whole genome shotgun (WGS) entry which is preliminary data.</text>
</comment>
<evidence type="ECO:0000256" key="1">
    <source>
        <dbReference type="SAM" id="MobiDB-lite"/>
    </source>
</evidence>
<evidence type="ECO:0000256" key="2">
    <source>
        <dbReference type="SAM" id="SignalP"/>
    </source>
</evidence>
<dbReference type="EMBL" id="BAABFC010000009">
    <property type="protein sequence ID" value="GAA4496821.1"/>
    <property type="molecule type" value="Genomic_DNA"/>
</dbReference>
<dbReference type="Proteomes" id="UP001501321">
    <property type="component" value="Unassembled WGS sequence"/>
</dbReference>
<feature type="region of interest" description="Disordered" evidence="1">
    <location>
        <begin position="153"/>
        <end position="181"/>
    </location>
</feature>
<dbReference type="RefSeq" id="WP_345011144.1">
    <property type="nucleotide sequence ID" value="NZ_BAABFC010000009.1"/>
</dbReference>
<feature type="chain" id="PRO_5046257193" evidence="2">
    <location>
        <begin position="23"/>
        <end position="181"/>
    </location>
</feature>
<organism evidence="3 4">
    <name type="scientific">Pseudaeromonas paramecii</name>
    <dbReference type="NCBI Taxonomy" id="2138166"/>
    <lineage>
        <taxon>Bacteria</taxon>
        <taxon>Pseudomonadati</taxon>
        <taxon>Pseudomonadota</taxon>
        <taxon>Gammaproteobacteria</taxon>
        <taxon>Aeromonadales</taxon>
        <taxon>Aeromonadaceae</taxon>
        <taxon>Pseudaeromonas</taxon>
    </lineage>
</organism>
<proteinExistence type="predicted"/>
<keyword evidence="2" id="KW-0732">Signal</keyword>
<reference evidence="4" key="1">
    <citation type="journal article" date="2019" name="Int. J. Syst. Evol. Microbiol.">
        <title>The Global Catalogue of Microorganisms (GCM) 10K type strain sequencing project: providing services to taxonomists for standard genome sequencing and annotation.</title>
        <authorList>
            <consortium name="The Broad Institute Genomics Platform"/>
            <consortium name="The Broad Institute Genome Sequencing Center for Infectious Disease"/>
            <person name="Wu L."/>
            <person name="Ma J."/>
        </authorList>
    </citation>
    <scope>NUCLEOTIDE SEQUENCE [LARGE SCALE GENOMIC DNA]</scope>
    <source>
        <strain evidence="4">JCM 32226</strain>
    </source>
</reference>
<feature type="compositionally biased region" description="Low complexity" evidence="1">
    <location>
        <begin position="153"/>
        <end position="174"/>
    </location>
</feature>
<accession>A0ABP8Q622</accession>
<sequence length="181" mass="19923">MTKIPSRLLLLLSVSLSVPLTAAPWLLPEQGDYQLESGSPQYCPEGHLVYLSEARVLMLDARSHFTLPPPGQASARWQERGESGCQYDTEFVWLGPQRFEVHHRVSGCAELLPDGEMIERLDYSQAGRLHYEQLGGAEQAALSCEYSWIQPFTSQAPSPASPTQGPTTQGQSTQGEHDAAL</sequence>
<feature type="signal peptide" evidence="2">
    <location>
        <begin position="1"/>
        <end position="22"/>
    </location>
</feature>